<evidence type="ECO:0000256" key="3">
    <source>
        <dbReference type="ARBA" id="ARBA00022679"/>
    </source>
</evidence>
<dbReference type="Pfam" id="PF02696">
    <property type="entry name" value="SelO"/>
    <property type="match status" value="1"/>
</dbReference>
<dbReference type="PANTHER" id="PTHR12153">
    <property type="entry name" value="SELENOPROTEIN O"/>
    <property type="match status" value="1"/>
</dbReference>
<dbReference type="InterPro" id="IPR003846">
    <property type="entry name" value="SelO"/>
</dbReference>
<evidence type="ECO:0000256" key="7">
    <source>
        <dbReference type="ARBA" id="ARBA00022840"/>
    </source>
</evidence>
<organism evidence="10 11">
    <name type="scientific">Prorocentrum cordatum</name>
    <dbReference type="NCBI Taxonomy" id="2364126"/>
    <lineage>
        <taxon>Eukaryota</taxon>
        <taxon>Sar</taxon>
        <taxon>Alveolata</taxon>
        <taxon>Dinophyceae</taxon>
        <taxon>Prorocentrales</taxon>
        <taxon>Prorocentraceae</taxon>
        <taxon>Prorocentrum</taxon>
    </lineage>
</organism>
<proteinExistence type="inferred from homology"/>
<accession>A0ABN9S883</accession>
<dbReference type="Proteomes" id="UP001189429">
    <property type="component" value="Unassembled WGS sequence"/>
</dbReference>
<evidence type="ECO:0000256" key="5">
    <source>
        <dbReference type="ARBA" id="ARBA00022723"/>
    </source>
</evidence>
<evidence type="ECO:0000256" key="2">
    <source>
        <dbReference type="ARBA" id="ARBA00009747"/>
    </source>
</evidence>
<keyword evidence="11" id="KW-1185">Reference proteome</keyword>
<dbReference type="EMBL" id="CAUYUJ010009680">
    <property type="protein sequence ID" value="CAK0827426.1"/>
    <property type="molecule type" value="Genomic_DNA"/>
</dbReference>
<evidence type="ECO:0000313" key="10">
    <source>
        <dbReference type="EMBL" id="CAK0827426.1"/>
    </source>
</evidence>
<evidence type="ECO:0000256" key="6">
    <source>
        <dbReference type="ARBA" id="ARBA00022741"/>
    </source>
</evidence>
<comment type="caution">
    <text evidence="10">The sequence shown here is derived from an EMBL/GenBank/DDBJ whole genome shotgun (WGS) entry which is preliminary data.</text>
</comment>
<evidence type="ECO:0000256" key="1">
    <source>
        <dbReference type="ARBA" id="ARBA00001946"/>
    </source>
</evidence>
<evidence type="ECO:0000256" key="8">
    <source>
        <dbReference type="ARBA" id="ARBA00022842"/>
    </source>
</evidence>
<protein>
    <recommendedName>
        <fullName evidence="9">Selenoprotein O</fullName>
    </recommendedName>
</protein>
<keyword evidence="6" id="KW-0547">Nucleotide-binding</keyword>
<keyword evidence="7" id="KW-0067">ATP-binding</keyword>
<comment type="similarity">
    <text evidence="2">Belongs to the SELO family.</text>
</comment>
<keyword evidence="5" id="KW-0479">Metal-binding</keyword>
<evidence type="ECO:0000313" key="11">
    <source>
        <dbReference type="Proteomes" id="UP001189429"/>
    </source>
</evidence>
<evidence type="ECO:0000256" key="9">
    <source>
        <dbReference type="ARBA" id="ARBA00031547"/>
    </source>
</evidence>
<keyword evidence="8" id="KW-0460">Magnesium</keyword>
<keyword evidence="3" id="KW-0808">Transferase</keyword>
<evidence type="ECO:0000256" key="4">
    <source>
        <dbReference type="ARBA" id="ARBA00022695"/>
    </source>
</evidence>
<reference evidence="10" key="1">
    <citation type="submission" date="2023-10" db="EMBL/GenBank/DDBJ databases">
        <authorList>
            <person name="Chen Y."/>
            <person name="Shah S."/>
            <person name="Dougan E. K."/>
            <person name="Thang M."/>
            <person name="Chan C."/>
        </authorList>
    </citation>
    <scope>NUCLEOTIDE SEQUENCE [LARGE SCALE GENOMIC DNA]</scope>
</reference>
<name>A0ABN9S883_9DINO</name>
<gene>
    <name evidence="10" type="ORF">PCOR1329_LOCUS26967</name>
</gene>
<sequence>MSIVGLTLDYGPFGFMEWFEPDFAPNGSDAGGRYAYRAQPEACRFGCERLAEALGPALPLERSRPLLATWDDRFQAAYLRRMRVKLGLVDATGDAEEKDRALVDQLLETMEQTYADWTLTFRILCDFDPAAPETTLQLLVGVCAEPKVRASMVERKADMSKASMPPKQVRELWEMCQNDPERVKAMFPGSSLEGIIKQMKVELARAERAEAAESRLRTLRGVDPRDQASRDEELWARWLRLYGGAGLADEVGAPRRREAMRAANPAFVPRNWVLQEAIEAAYGADFSRVHALLQRVAHPFEEADAQECPAGGGCDWLRGVLACQCGHYRPPGTAVALLTTWPL</sequence>
<keyword evidence="4" id="KW-0548">Nucleotidyltransferase</keyword>
<comment type="cofactor">
    <cofactor evidence="1">
        <name>Mg(2+)</name>
        <dbReference type="ChEBI" id="CHEBI:18420"/>
    </cofactor>
</comment>
<dbReference type="PANTHER" id="PTHR12153:SF15">
    <property type="entry name" value="PROTEIN ADENYLYLTRANSFERASE SELO, MITOCHONDRIAL"/>
    <property type="match status" value="1"/>
</dbReference>